<dbReference type="GO" id="GO:0042602">
    <property type="term" value="F:riboflavin reductase (NADPH) activity"/>
    <property type="evidence" value="ECO:0007669"/>
    <property type="project" value="TreeGrafter"/>
</dbReference>
<dbReference type="InterPro" id="IPR012349">
    <property type="entry name" value="Split_barrel_FMN-bd"/>
</dbReference>
<evidence type="ECO:0000313" key="3">
    <source>
        <dbReference type="EMBL" id="ANB75887.1"/>
    </source>
</evidence>
<dbReference type="PANTHER" id="PTHR30466:SF1">
    <property type="entry name" value="FMN REDUCTASE (NADH) RUTF"/>
    <property type="match status" value="1"/>
</dbReference>
<dbReference type="GO" id="GO:0006208">
    <property type="term" value="P:pyrimidine nucleobase catabolic process"/>
    <property type="evidence" value="ECO:0007669"/>
    <property type="project" value="TreeGrafter"/>
</dbReference>
<evidence type="ECO:0000256" key="1">
    <source>
        <dbReference type="ARBA" id="ARBA00023002"/>
    </source>
</evidence>
<dbReference type="InterPro" id="IPR050268">
    <property type="entry name" value="NADH-dep_flavin_reductase"/>
</dbReference>
<gene>
    <name evidence="3" type="ORF">AYM40_26665</name>
</gene>
<evidence type="ECO:0000313" key="4">
    <source>
        <dbReference type="Proteomes" id="UP000076852"/>
    </source>
</evidence>
<feature type="domain" description="Flavin reductase like" evidence="2">
    <location>
        <begin position="1"/>
        <end position="147"/>
    </location>
</feature>
<evidence type="ECO:0000259" key="2">
    <source>
        <dbReference type="SMART" id="SM00903"/>
    </source>
</evidence>
<dbReference type="KEGG" id="buz:AYM40_26665"/>
<sequence length="150" mass="16082">MRGFASSVTIVTSVDELGHPSGMAATAVIPVSMDPPSMLVAVNQSASLFPVLERSQRFCVNILPLSQQHIVKAFSSSDMRNQRFLADEWQRTPDGLLYLASAHGSVICVCEKSVLYGTHSLYVGRVTSVIAGSLSDPLVWFNGAALALQS</sequence>
<dbReference type="Gene3D" id="2.30.110.10">
    <property type="entry name" value="Electron Transport, Fmn-binding Protein, Chain A"/>
    <property type="match status" value="1"/>
</dbReference>
<dbReference type="SUPFAM" id="SSF50475">
    <property type="entry name" value="FMN-binding split barrel"/>
    <property type="match status" value="1"/>
</dbReference>
<dbReference type="GO" id="GO:0010181">
    <property type="term" value="F:FMN binding"/>
    <property type="evidence" value="ECO:0007669"/>
    <property type="project" value="InterPro"/>
</dbReference>
<dbReference type="EMBL" id="CP014579">
    <property type="protein sequence ID" value="ANB75887.1"/>
    <property type="molecule type" value="Genomic_DNA"/>
</dbReference>
<dbReference type="Proteomes" id="UP000076852">
    <property type="component" value="Chromosome 2"/>
</dbReference>
<name>A0A161HZL9_9BURK</name>
<dbReference type="SMART" id="SM00903">
    <property type="entry name" value="Flavin_Reduct"/>
    <property type="match status" value="1"/>
</dbReference>
<dbReference type="AlphaFoldDB" id="A0A161HZL9"/>
<dbReference type="STRING" id="1804984.AYM40_26665"/>
<dbReference type="Pfam" id="PF01613">
    <property type="entry name" value="Flavin_Reduct"/>
    <property type="match status" value="1"/>
</dbReference>
<protein>
    <recommendedName>
        <fullName evidence="2">Flavin reductase like domain-containing protein</fullName>
    </recommendedName>
</protein>
<accession>A0A161HZL9</accession>
<dbReference type="PANTHER" id="PTHR30466">
    <property type="entry name" value="FLAVIN REDUCTASE"/>
    <property type="match status" value="1"/>
</dbReference>
<keyword evidence="4" id="KW-1185">Reference proteome</keyword>
<organism evidence="3 4">
    <name type="scientific">Paraburkholderia phytofirmans OLGA172</name>
    <dbReference type="NCBI Taxonomy" id="1417228"/>
    <lineage>
        <taxon>Bacteria</taxon>
        <taxon>Pseudomonadati</taxon>
        <taxon>Pseudomonadota</taxon>
        <taxon>Betaproteobacteria</taxon>
        <taxon>Burkholderiales</taxon>
        <taxon>Burkholderiaceae</taxon>
        <taxon>Paraburkholderia</taxon>
    </lineage>
</organism>
<proteinExistence type="predicted"/>
<reference evidence="3 4" key="1">
    <citation type="journal article" date="2016" name="Gene">
        <title>PacBio SMRT assembly of a complex multi-replicon genome reveals chlorocatechol degradative operon in a region of genome plasticity.</title>
        <authorList>
            <person name="Ricker N."/>
            <person name="Shen S.Y."/>
            <person name="Goordial J."/>
            <person name="Jin S."/>
            <person name="Fulthorpe R.R."/>
        </authorList>
    </citation>
    <scope>NUCLEOTIDE SEQUENCE [LARGE SCALE GENOMIC DNA]</scope>
    <source>
        <strain evidence="3 4">OLGA172</strain>
    </source>
</reference>
<keyword evidence="1" id="KW-0560">Oxidoreductase</keyword>
<dbReference type="InterPro" id="IPR002563">
    <property type="entry name" value="Flavin_Rdtase-like_dom"/>
</dbReference>